<keyword evidence="6" id="KW-1185">Reference proteome</keyword>
<dbReference type="InterPro" id="IPR029065">
    <property type="entry name" value="Enolase_C-like"/>
</dbReference>
<dbReference type="OrthoDB" id="9802699at2"/>
<evidence type="ECO:0000256" key="3">
    <source>
        <dbReference type="ARBA" id="ARBA00011973"/>
    </source>
</evidence>
<dbReference type="InterPro" id="IPR034593">
    <property type="entry name" value="DgoD-like"/>
</dbReference>
<dbReference type="SMART" id="SM00922">
    <property type="entry name" value="MR_MLE"/>
    <property type="match status" value="1"/>
</dbReference>
<dbReference type="PANTHER" id="PTHR48080:SF4">
    <property type="entry name" value="GLUCARATE DEHYDRATASE"/>
    <property type="match status" value="1"/>
</dbReference>
<dbReference type="PANTHER" id="PTHR48080">
    <property type="entry name" value="D-GALACTONATE DEHYDRATASE-RELATED"/>
    <property type="match status" value="1"/>
</dbReference>
<reference evidence="5 6" key="1">
    <citation type="submission" date="2019-03" db="EMBL/GenBank/DDBJ databases">
        <title>Genomic Encyclopedia of Type Strains, Phase IV (KMG-IV): sequencing the most valuable type-strain genomes for metagenomic binning, comparative biology and taxonomic classification.</title>
        <authorList>
            <person name="Goeker M."/>
        </authorList>
    </citation>
    <scope>NUCLEOTIDE SEQUENCE [LARGE SCALE GENOMIC DNA]</scope>
    <source>
        <strain evidence="5 6">DSM 45934</strain>
    </source>
</reference>
<dbReference type="SUPFAM" id="SSF51604">
    <property type="entry name" value="Enolase C-terminal domain-like"/>
    <property type="match status" value="1"/>
</dbReference>
<comment type="caution">
    <text evidence="5">The sequence shown here is derived from an EMBL/GenBank/DDBJ whole genome shotgun (WGS) entry which is preliminary data.</text>
</comment>
<dbReference type="Proteomes" id="UP000295680">
    <property type="component" value="Unassembled WGS sequence"/>
</dbReference>
<protein>
    <recommendedName>
        <fullName evidence="3">glucarate dehydratase</fullName>
        <ecNumber evidence="3">4.2.1.40</ecNumber>
    </recommendedName>
</protein>
<dbReference type="AlphaFoldDB" id="A0A4R2JRR4"/>
<evidence type="ECO:0000256" key="2">
    <source>
        <dbReference type="ARBA" id="ARBA00005183"/>
    </source>
</evidence>
<name>A0A4R2JRR4_9PSEU</name>
<sequence>MDVEVHRVRVSDRTTWSMIEVRADGISGWGEFSDAGPGMDLAARTVTGALRTALDDLQARRDGVPLIATPRPIPLYANINRATTERTPDGFRLMAKKAVSVGFSCVKLAPFDGLTGPHRAEEGLACARAVRDEIGPAGLIVDVHELLDDAELDRVLPGLAGLGLVWLEDAAPLGRPERLRRIRDAVGCPLAGGELIGDFADALPAIQAGALDVLMPDVKHAGGAGNALHLARLAREHGLTVSLHNPSGPVATAVSAHVTAALDDTAPLEFMFGEHDSRASLTEPAERVLDGVWWPSGGAGIGVDVVQEGQL</sequence>
<comment type="catalytic activity">
    <reaction evidence="1">
        <text>D-glucarate = 5-dehydro-4-deoxy-D-glucarate + H2O</text>
        <dbReference type="Rhea" id="RHEA:14573"/>
        <dbReference type="ChEBI" id="CHEBI:15377"/>
        <dbReference type="ChEBI" id="CHEBI:30612"/>
        <dbReference type="ChEBI" id="CHEBI:42819"/>
        <dbReference type="EC" id="4.2.1.40"/>
    </reaction>
</comment>
<feature type="domain" description="Mandelate racemase/muconate lactonizing enzyme C-terminal" evidence="4">
    <location>
        <begin position="88"/>
        <end position="189"/>
    </location>
</feature>
<dbReference type="InterPro" id="IPR036849">
    <property type="entry name" value="Enolase-like_C_sf"/>
</dbReference>
<proteinExistence type="predicted"/>
<dbReference type="Pfam" id="PF13378">
    <property type="entry name" value="MR_MLE_C"/>
    <property type="match status" value="1"/>
</dbReference>
<dbReference type="EMBL" id="SLWS01000004">
    <property type="protein sequence ID" value="TCO59896.1"/>
    <property type="molecule type" value="Genomic_DNA"/>
</dbReference>
<dbReference type="EC" id="4.2.1.40" evidence="3"/>
<evidence type="ECO:0000256" key="1">
    <source>
        <dbReference type="ARBA" id="ARBA00001426"/>
    </source>
</evidence>
<evidence type="ECO:0000259" key="4">
    <source>
        <dbReference type="SMART" id="SM00922"/>
    </source>
</evidence>
<accession>A0A4R2JRR4</accession>
<dbReference type="InterPro" id="IPR029017">
    <property type="entry name" value="Enolase-like_N"/>
</dbReference>
<evidence type="ECO:0000313" key="5">
    <source>
        <dbReference type="EMBL" id="TCO59896.1"/>
    </source>
</evidence>
<organism evidence="5 6">
    <name type="scientific">Actinocrispum wychmicini</name>
    <dbReference type="NCBI Taxonomy" id="1213861"/>
    <lineage>
        <taxon>Bacteria</taxon>
        <taxon>Bacillati</taxon>
        <taxon>Actinomycetota</taxon>
        <taxon>Actinomycetes</taxon>
        <taxon>Pseudonocardiales</taxon>
        <taxon>Pseudonocardiaceae</taxon>
        <taxon>Actinocrispum</taxon>
    </lineage>
</organism>
<dbReference type="RefSeq" id="WP_132118137.1">
    <property type="nucleotide sequence ID" value="NZ_SLWS01000004.1"/>
</dbReference>
<gene>
    <name evidence="5" type="ORF">EV192_104739</name>
</gene>
<dbReference type="GO" id="GO:0008872">
    <property type="term" value="F:glucarate dehydratase activity"/>
    <property type="evidence" value="ECO:0007669"/>
    <property type="project" value="UniProtKB-EC"/>
</dbReference>
<dbReference type="Gene3D" id="3.20.20.120">
    <property type="entry name" value="Enolase-like C-terminal domain"/>
    <property type="match status" value="1"/>
</dbReference>
<dbReference type="SUPFAM" id="SSF54826">
    <property type="entry name" value="Enolase N-terminal domain-like"/>
    <property type="match status" value="1"/>
</dbReference>
<evidence type="ECO:0000313" key="6">
    <source>
        <dbReference type="Proteomes" id="UP000295680"/>
    </source>
</evidence>
<comment type="pathway">
    <text evidence="2">Carbohydrate acid metabolism; D-glucarate degradation; 2,5-dioxopentanoate from D-glucarate: step 1/2.</text>
</comment>
<dbReference type="InterPro" id="IPR013342">
    <property type="entry name" value="Mandelate_racemase_C"/>
</dbReference>